<dbReference type="STRING" id="1316194.A0A1Q5T2X7"/>
<evidence type="ECO:0000256" key="3">
    <source>
        <dbReference type="ARBA" id="ARBA00023163"/>
    </source>
</evidence>
<dbReference type="Gene3D" id="4.10.240.10">
    <property type="entry name" value="Zn(2)-C6 fungal-type DNA-binding domain"/>
    <property type="match status" value="1"/>
</dbReference>
<dbReference type="AlphaFoldDB" id="A0A1Q5T2X7"/>
<dbReference type="InterPro" id="IPR036864">
    <property type="entry name" value="Zn2-C6_fun-type_DNA-bd_sf"/>
</dbReference>
<keyword evidence="4" id="KW-0539">Nucleus</keyword>
<dbReference type="GO" id="GO:0000981">
    <property type="term" value="F:DNA-binding transcription factor activity, RNA polymerase II-specific"/>
    <property type="evidence" value="ECO:0007669"/>
    <property type="project" value="InterPro"/>
</dbReference>
<keyword evidence="2" id="KW-0238">DNA-binding</keyword>
<comment type="caution">
    <text evidence="6">The sequence shown here is derived from an EMBL/GenBank/DDBJ whole genome shotgun (WGS) entry which is preliminary data.</text>
</comment>
<gene>
    <name evidence="6" type="ORF">PENSUB_11833</name>
</gene>
<dbReference type="GO" id="GO:0003677">
    <property type="term" value="F:DNA binding"/>
    <property type="evidence" value="ECO:0007669"/>
    <property type="project" value="UniProtKB-KW"/>
</dbReference>
<proteinExistence type="predicted"/>
<evidence type="ECO:0000259" key="5">
    <source>
        <dbReference type="Pfam" id="PF04082"/>
    </source>
</evidence>
<feature type="domain" description="Xylanolytic transcriptional activator regulatory" evidence="5">
    <location>
        <begin position="155"/>
        <end position="286"/>
    </location>
</feature>
<dbReference type="GO" id="GO:0008270">
    <property type="term" value="F:zinc ion binding"/>
    <property type="evidence" value="ECO:0007669"/>
    <property type="project" value="InterPro"/>
</dbReference>
<evidence type="ECO:0000313" key="6">
    <source>
        <dbReference type="EMBL" id="OKO94566.1"/>
    </source>
</evidence>
<dbReference type="CDD" id="cd12148">
    <property type="entry name" value="fungal_TF_MHR"/>
    <property type="match status" value="1"/>
</dbReference>
<keyword evidence="3" id="KW-0804">Transcription</keyword>
<sequence length="577" mass="65833">MVAECSGQAPCVNCLKTGASCDIDEDGDQRRKHVLKRKLDSLEEKGQLLDRLIATLQESDRIYAAQITNLIRSHASLDEIRTFMDDLMERPRLEKTPELIDACHSIEQWHESQKRVIRTRSEPKQLQLSDMPLFRVPAHPWTSVTEDDDFVSHLISLWFTWAHPFLNWIDKDLFIREMQTGSIDSEFCSPFLVNIILADACAYSDYPEAYAVAAEQWSRGLHFYKEAKRYFEKDLNTGRIATLQGMGVLYLCTCLIGRDRIGWRYLSDLAYGVHELAEQRRPPPEDADQETLEKLKAADHTIWGLFTLSSDGQQTLNAEFVKAAENAYSRLCAWYDKFPNCLGTSNATPHVLSLQSVTLSPGETNQPELTRINASLKYHTIIQTLFGVLKDLPKAEGCDEGEEWLLKTRLRAQERCIQSAQASGDLIDIHCDLWGLDQMPPANVQWVTVSMFTLLPYLEDNERNCKAFTSLSIAAKAFSSRWSLGKGMLRLFQVTSKQMEIKLPTETDALFTDFETNTWSREDRKILSSQYPNFINSMKGAQVDEVELDMFLNKFDELHLDDDGQGSEGSIEVRVEL</sequence>
<dbReference type="InterPro" id="IPR053187">
    <property type="entry name" value="Notoamide_regulator"/>
</dbReference>
<evidence type="ECO:0000256" key="4">
    <source>
        <dbReference type="ARBA" id="ARBA00023242"/>
    </source>
</evidence>
<evidence type="ECO:0000313" key="7">
    <source>
        <dbReference type="Proteomes" id="UP000186955"/>
    </source>
</evidence>
<dbReference type="Pfam" id="PF04082">
    <property type="entry name" value="Fungal_trans"/>
    <property type="match status" value="1"/>
</dbReference>
<reference evidence="6 7" key="1">
    <citation type="submission" date="2016-10" db="EMBL/GenBank/DDBJ databases">
        <title>Genome sequence of the ascomycete fungus Penicillium subrubescens.</title>
        <authorList>
            <person name="De Vries R.P."/>
            <person name="Peng M."/>
            <person name="Dilokpimol A."/>
            <person name="Hilden K."/>
            <person name="Makela M.R."/>
            <person name="Grigoriev I."/>
            <person name="Riley R."/>
            <person name="Granchi Z."/>
        </authorList>
    </citation>
    <scope>NUCLEOTIDE SEQUENCE [LARGE SCALE GENOMIC DNA]</scope>
    <source>
        <strain evidence="6 7">CBS 132785</strain>
    </source>
</reference>
<dbReference type="PANTHER" id="PTHR47256">
    <property type="entry name" value="ZN(II)2CYS6 TRANSCRIPTION FACTOR (EUROFUNG)-RELATED"/>
    <property type="match status" value="1"/>
</dbReference>
<evidence type="ECO:0000256" key="2">
    <source>
        <dbReference type="ARBA" id="ARBA00023125"/>
    </source>
</evidence>
<dbReference type="PANTHER" id="PTHR47256:SF1">
    <property type="entry name" value="ZN(II)2CYS6 TRANSCRIPTION FACTOR (EUROFUNG)"/>
    <property type="match status" value="1"/>
</dbReference>
<accession>A0A1Q5T2X7</accession>
<protein>
    <submittedName>
        <fullName evidence="6">Nitrogen assimilation transcription factor nirA</fullName>
    </submittedName>
</protein>
<name>A0A1Q5T2X7_9EURO</name>
<dbReference type="Proteomes" id="UP000186955">
    <property type="component" value="Unassembled WGS sequence"/>
</dbReference>
<organism evidence="6 7">
    <name type="scientific">Penicillium subrubescens</name>
    <dbReference type="NCBI Taxonomy" id="1316194"/>
    <lineage>
        <taxon>Eukaryota</taxon>
        <taxon>Fungi</taxon>
        <taxon>Dikarya</taxon>
        <taxon>Ascomycota</taxon>
        <taxon>Pezizomycotina</taxon>
        <taxon>Eurotiomycetes</taxon>
        <taxon>Eurotiomycetidae</taxon>
        <taxon>Eurotiales</taxon>
        <taxon>Aspergillaceae</taxon>
        <taxon>Penicillium</taxon>
    </lineage>
</organism>
<evidence type="ECO:0000256" key="1">
    <source>
        <dbReference type="ARBA" id="ARBA00023015"/>
    </source>
</evidence>
<dbReference type="EMBL" id="MNBE01000719">
    <property type="protein sequence ID" value="OKO94566.1"/>
    <property type="molecule type" value="Genomic_DNA"/>
</dbReference>
<dbReference type="InterPro" id="IPR007219">
    <property type="entry name" value="XnlR_reg_dom"/>
</dbReference>
<keyword evidence="7" id="KW-1185">Reference proteome</keyword>
<keyword evidence="1" id="KW-0805">Transcription regulation</keyword>
<dbReference type="GO" id="GO:0006351">
    <property type="term" value="P:DNA-templated transcription"/>
    <property type="evidence" value="ECO:0007669"/>
    <property type="project" value="InterPro"/>
</dbReference>